<evidence type="ECO:0000256" key="1">
    <source>
        <dbReference type="SAM" id="MobiDB-lite"/>
    </source>
</evidence>
<feature type="region of interest" description="Disordered" evidence="1">
    <location>
        <begin position="357"/>
        <end position="417"/>
    </location>
</feature>
<organism evidence="2 3">
    <name type="scientific">Trypanosoma cruzi</name>
    <dbReference type="NCBI Taxonomy" id="5693"/>
    <lineage>
        <taxon>Eukaryota</taxon>
        <taxon>Discoba</taxon>
        <taxon>Euglenozoa</taxon>
        <taxon>Kinetoplastea</taxon>
        <taxon>Metakinetoplastina</taxon>
        <taxon>Trypanosomatida</taxon>
        <taxon>Trypanosomatidae</taxon>
        <taxon>Trypanosoma</taxon>
        <taxon>Schizotrypanum</taxon>
    </lineage>
</organism>
<reference evidence="2 3" key="1">
    <citation type="journal article" date="2018" name="Microb. Genom.">
        <title>Expanding an expanded genome: long-read sequencing of Trypanosoma cruzi.</title>
        <authorList>
            <person name="Berna L."/>
            <person name="Rodriguez M."/>
            <person name="Chiribao M.L."/>
            <person name="Parodi-Talice A."/>
            <person name="Pita S."/>
            <person name="Rijo G."/>
            <person name="Alvarez-Valin F."/>
            <person name="Robello C."/>
        </authorList>
    </citation>
    <scope>NUCLEOTIDE SEQUENCE [LARGE SCALE GENOMIC DNA]</scope>
    <source>
        <strain evidence="2 3">TCC</strain>
    </source>
</reference>
<feature type="compositionally biased region" description="Polar residues" evidence="1">
    <location>
        <begin position="113"/>
        <end position="123"/>
    </location>
</feature>
<feature type="region of interest" description="Disordered" evidence="1">
    <location>
        <begin position="614"/>
        <end position="722"/>
    </location>
</feature>
<feature type="compositionally biased region" description="Polar residues" evidence="1">
    <location>
        <begin position="278"/>
        <end position="287"/>
    </location>
</feature>
<dbReference type="VEuPathDB" id="TriTrypDB:C3747_146g41"/>
<dbReference type="VEuPathDB" id="TriTrypDB:C4B63_83g91"/>
<feature type="compositionally biased region" description="Acidic residues" evidence="1">
    <location>
        <begin position="660"/>
        <end position="673"/>
    </location>
</feature>
<feature type="compositionally biased region" description="Polar residues" evidence="1">
    <location>
        <begin position="1"/>
        <end position="12"/>
    </location>
</feature>
<comment type="caution">
    <text evidence="2">The sequence shown here is derived from an EMBL/GenBank/DDBJ whole genome shotgun (WGS) entry which is preliminary data.</text>
</comment>
<accession>A0A2V2W7N0</accession>
<feature type="region of interest" description="Disordered" evidence="1">
    <location>
        <begin position="559"/>
        <end position="588"/>
    </location>
</feature>
<feature type="compositionally biased region" description="Basic and acidic residues" evidence="1">
    <location>
        <begin position="233"/>
        <end position="242"/>
    </location>
</feature>
<feature type="region of interest" description="Disordered" evidence="1">
    <location>
        <begin position="470"/>
        <end position="504"/>
    </location>
</feature>
<gene>
    <name evidence="2" type="ORF">C3747_146g41</name>
</gene>
<evidence type="ECO:0000313" key="3">
    <source>
        <dbReference type="Proteomes" id="UP000246078"/>
    </source>
</evidence>
<dbReference type="VEuPathDB" id="TriTrypDB:TCSYLVIO_002439"/>
<dbReference type="EMBL" id="PRFC01000146">
    <property type="protein sequence ID" value="PWV04686.1"/>
    <property type="molecule type" value="Genomic_DNA"/>
</dbReference>
<dbReference type="Proteomes" id="UP000246078">
    <property type="component" value="Unassembled WGS sequence"/>
</dbReference>
<evidence type="ECO:0000313" key="2">
    <source>
        <dbReference type="EMBL" id="PWV04686.1"/>
    </source>
</evidence>
<feature type="compositionally biased region" description="Basic residues" evidence="1">
    <location>
        <begin position="638"/>
        <end position="649"/>
    </location>
</feature>
<feature type="compositionally biased region" description="Basic residues" evidence="1">
    <location>
        <begin position="681"/>
        <end position="690"/>
    </location>
</feature>
<dbReference type="VEuPathDB" id="TriTrypDB:Tc_MARK_1155"/>
<dbReference type="VEuPathDB" id="TriTrypDB:ECC02_006192"/>
<sequence>MSGPNSHVTSWASGREALIRQSDAENDTLVPRLLGNQPDDTMKAMPFVRKSSTFSEGMEANQEELVANLTPTRGWLGGTQSPYVEAPNGPTLRPQIGGDLDRWNDQPRLLSAPSKTQVSSSYSVPMGASSRRSENLPGRTTAGDTLSSAYTGQQRQITTMAIEHETHSTSMSHNVQNALITQERTSRRRIEGDFGTQLHSLYDAMVNEEDILLEDEIREIELQEVREEEEEREKERRVREGLGDNEMNLFPPPDATPPFEEGTEDSDEEEEKGDAVQSPRQHLDPTTSTFFIKEGSPVERQPKLDSIGDEEINPEDDVDVLIEKLQRKYRSFMPHREQERMLESPISSPRVAVHASTEHEIPRNPMTPAETDRCDIGNTDRSSQPTWKSGRKEYEEPNKALAKLVSPSKHTDDEDDREAEYVGEDFWPWKMGVEWHAHEFWRNKEKLPRNDEKHRGILDSPMRYRGGRAAFGVPDRESTLGRVSQRHSASSAASSSLTDDPNQLPLPVEIISQNVTRETSFIPTEVFEATESSSNEEEYEEDDMVAPLLANIVYGTSRWGNTPRQKKKESRAEFEERLNSSNDSESAGAFIPSSILRYRKHGVAHTPQRSVAFAEEVKDQRSSSASETDEELGARFVYSRHRSRGKKRSATAPEKTITADSEDENEDEVEPLEDGVSMRTSVKRRHVGKSKYHESTLEQSSLDSSSGSEEKTLEDSLIPPATHRQSLLSTKYYEAEYEISSRPSSSESLESPMGAVVMPQHYTYANDNTHEKEYWYEEDTNPSLSIYNGEENILETEPYIRTTPIEASIENETLSQPIHYNKTKTYELTQDQTQQRKEQASHHLQEEHKIPLCAKHMEQEIRTAQKAIQFKYKPITNKYRCETQNKIGNYEKPLGVRKTIQPQSHETALLEDETPHAIVERQREHRLGLDHDEAQPLEAALLEDETPHAIVERQREHRLGLDHDEAEPLEAALLEDEAPHAIVERQREHRLGLDHDEAEPLEAALLEDETPHAIVERQREHRLGLDHDEAQPLEAALLEDEAPHAIVERQREHRLGLDHDEAQPLEAALLEDEAPHAIVERQREHRLGLDHDEAQPLEAALLEDETPHAIVERQREHRLGLDHDEAQPLEAALLEDEAPHAIVERQREHRLGLDHDEAQPLEAALLEDEAPHAIVERQREHRLGLDHDEAQPLEAALLEDEAPHAIVERQREHRLGLDHDEAQPLEAALHSDREGEPIFMAEKRDRDLAARDRQGFTAREAALLEDEAPHAIVERQREHRLGLDHDEAQPLEAALLEDEAPHAIVERQREHRLGLDHDEAEPLEAALLEDEAPHAIVERQREHRLGLDHDEAQPLEAALLEDETPHAIVERQREHRLGLDHDEAQPLEAALYSDREGEPIFMAEKRDCDLAARDRQGFTAREAALLEDEAPHAIVERQREHRLGLDHDEAEPLEAALLEDEAPHAIVERQREHRLGLDHDEAQPLEAALLEDETPHAIVERQREHRLGLDHDEAQPLEAALLEDETPHAIVERQREHRLGLDHDEAQPLEAALLEDEAPHAIVERQREHRLGLDHDEAQPLEAALLEDEAPHAIVERQREHRLGLDHDEAQPLEAALLEDEAPHAIVERQREHRLGLDHDEAEPLKPPCLRMRRRMRLLNDSASTAWVWITTRRSRWRPPCLRMRRRMRLLNDSASTAWAWITTRRSRWRPPSTVTGKASLFSWLRSVTVTLLRVTARASQHVKPPCLRTRRRMRLLNDSASTAWVWITTRRSR</sequence>
<name>A0A2V2W7N0_TRYCR</name>
<feature type="region of interest" description="Disordered" evidence="1">
    <location>
        <begin position="224"/>
        <end position="287"/>
    </location>
</feature>
<dbReference type="VEuPathDB" id="TriTrypDB:TcCL_Unassigned04428"/>
<protein>
    <submittedName>
        <fullName evidence="2">Uncharacterized protein</fullName>
    </submittedName>
</protein>
<dbReference type="VEuPathDB" id="TriTrypDB:TcBrA4_0116940"/>
<feature type="compositionally biased region" description="Low complexity" evidence="1">
    <location>
        <begin position="697"/>
        <end position="707"/>
    </location>
</feature>
<feature type="region of interest" description="Disordered" evidence="1">
    <location>
        <begin position="102"/>
        <end position="146"/>
    </location>
</feature>
<feature type="region of interest" description="Disordered" evidence="1">
    <location>
        <begin position="1"/>
        <end position="24"/>
    </location>
</feature>
<dbReference type="VEuPathDB" id="TriTrypDB:TcCLB.510827.40"/>
<proteinExistence type="predicted"/>
<dbReference type="VEuPathDB" id="TriTrypDB:TCDM_06488"/>
<dbReference type="VEuPathDB" id="TriTrypDB:TcG_02535"/>
<feature type="compositionally biased region" description="Acidic residues" evidence="1">
    <location>
        <begin position="261"/>
        <end position="272"/>
    </location>
</feature>